<keyword evidence="4" id="KW-1003">Cell membrane</keyword>
<evidence type="ECO:0000256" key="8">
    <source>
        <dbReference type="ARBA" id="ARBA00022989"/>
    </source>
</evidence>
<evidence type="ECO:0000256" key="6">
    <source>
        <dbReference type="ARBA" id="ARBA00022719"/>
    </source>
</evidence>
<dbReference type="EMBL" id="CP093442">
    <property type="protein sequence ID" value="UOF00425.1"/>
    <property type="molecule type" value="Genomic_DNA"/>
</dbReference>
<reference evidence="13" key="1">
    <citation type="submission" date="2022-03" db="EMBL/GenBank/DDBJ databases">
        <title>Genome Identification and Characterization of new species Bdellovibrio reynosense LBG001 sp. nov. from a Mexico soil sample.</title>
        <authorList>
            <person name="Camilli A."/>
            <person name="Ajao Y."/>
            <person name="Guo X."/>
        </authorList>
    </citation>
    <scope>NUCLEOTIDE SEQUENCE</scope>
    <source>
        <strain evidence="13">LBG001</strain>
    </source>
</reference>
<evidence type="ECO:0000256" key="9">
    <source>
        <dbReference type="ARBA" id="ARBA00023027"/>
    </source>
</evidence>
<keyword evidence="7" id="KW-1278">Translocase</keyword>
<keyword evidence="10 12" id="KW-0472">Membrane</keyword>
<comment type="catalytic activity">
    <reaction evidence="11">
        <text>a quinone + NADH + 5 H(+)(in) = a quinol + NAD(+) + 4 H(+)(out)</text>
        <dbReference type="Rhea" id="RHEA:57888"/>
        <dbReference type="ChEBI" id="CHEBI:15378"/>
        <dbReference type="ChEBI" id="CHEBI:24646"/>
        <dbReference type="ChEBI" id="CHEBI:57540"/>
        <dbReference type="ChEBI" id="CHEBI:57945"/>
        <dbReference type="ChEBI" id="CHEBI:132124"/>
    </reaction>
</comment>
<feature type="transmembrane region" description="Helical" evidence="12">
    <location>
        <begin position="92"/>
        <end position="114"/>
    </location>
</feature>
<dbReference type="PANTHER" id="PTHR11058:SF22">
    <property type="entry name" value="NADH-QUINONE OXIDOREDUCTASE SUBUNIT A"/>
    <property type="match status" value="1"/>
</dbReference>
<evidence type="ECO:0000256" key="7">
    <source>
        <dbReference type="ARBA" id="ARBA00022967"/>
    </source>
</evidence>
<keyword evidence="3" id="KW-0813">Transport</keyword>
<dbReference type="Pfam" id="PF00507">
    <property type="entry name" value="Oxidored_q4"/>
    <property type="match status" value="1"/>
</dbReference>
<keyword evidence="9 11" id="KW-0520">NAD</keyword>
<name>A0ABY4C674_9BACT</name>
<evidence type="ECO:0000256" key="10">
    <source>
        <dbReference type="ARBA" id="ARBA00023136"/>
    </source>
</evidence>
<organism evidence="13 14">
    <name type="scientific">Bdellovibrio reynosensis</name>
    <dbReference type="NCBI Taxonomy" id="2835041"/>
    <lineage>
        <taxon>Bacteria</taxon>
        <taxon>Pseudomonadati</taxon>
        <taxon>Bdellovibrionota</taxon>
        <taxon>Bdellovibrionia</taxon>
        <taxon>Bdellovibrionales</taxon>
        <taxon>Pseudobdellovibrionaceae</taxon>
        <taxon>Bdellovibrio</taxon>
    </lineage>
</organism>
<evidence type="ECO:0000256" key="12">
    <source>
        <dbReference type="SAM" id="Phobius"/>
    </source>
</evidence>
<dbReference type="InterPro" id="IPR000440">
    <property type="entry name" value="NADH_UbQ/plastoQ_OxRdtase_su3"/>
</dbReference>
<protein>
    <recommendedName>
        <fullName evidence="11">NADH-quinone oxidoreductase subunit</fullName>
        <ecNumber evidence="11">7.1.1.-</ecNumber>
    </recommendedName>
</protein>
<gene>
    <name evidence="13" type="ORF">MNR06_12025</name>
</gene>
<dbReference type="Gene3D" id="1.20.58.1610">
    <property type="entry name" value="NADH:ubiquinone/plastoquinone oxidoreductase, chain 3"/>
    <property type="match status" value="1"/>
</dbReference>
<comment type="subcellular location">
    <subcellularLocation>
        <location evidence="11">Cell membrane</location>
        <topology evidence="11">Multi-pass membrane protein</topology>
    </subcellularLocation>
    <subcellularLocation>
        <location evidence="1">Membrane</location>
    </subcellularLocation>
</comment>
<keyword evidence="6 11" id="KW-0874">Quinone</keyword>
<comment type="similarity">
    <text evidence="2 11">Belongs to the complex I subunit 3 family.</text>
</comment>
<dbReference type="EC" id="7.1.1.-" evidence="11"/>
<feature type="transmembrane region" description="Helical" evidence="12">
    <location>
        <begin position="6"/>
        <end position="24"/>
    </location>
</feature>
<evidence type="ECO:0000256" key="4">
    <source>
        <dbReference type="ARBA" id="ARBA00022475"/>
    </source>
</evidence>
<keyword evidence="8 12" id="KW-1133">Transmembrane helix</keyword>
<proteinExistence type="inferred from homology"/>
<comment type="function">
    <text evidence="11">NDH-1 shuttles electrons from NADH, via FMN and iron-sulfur (Fe-S) centers, to quinones in the respiratory chain.</text>
</comment>
<sequence>MPLGGVIFIVIFIALFGAFLLWVATKTGGKPIYHPIKYEPYECGIPALDKKDTKVSVKYYLTAILFILFDIEIIFMYPWSVSFREFIAAGNGGLVFFAMVEFIAIFVFGLFWLVKARALEWD</sequence>
<dbReference type="Proteomes" id="UP000830116">
    <property type="component" value="Chromosome"/>
</dbReference>
<evidence type="ECO:0000256" key="5">
    <source>
        <dbReference type="ARBA" id="ARBA00022692"/>
    </source>
</evidence>
<keyword evidence="5 11" id="KW-0812">Transmembrane</keyword>
<feature type="transmembrane region" description="Helical" evidence="12">
    <location>
        <begin position="59"/>
        <end position="80"/>
    </location>
</feature>
<evidence type="ECO:0000256" key="11">
    <source>
        <dbReference type="RuleBase" id="RU003639"/>
    </source>
</evidence>
<evidence type="ECO:0000256" key="3">
    <source>
        <dbReference type="ARBA" id="ARBA00022448"/>
    </source>
</evidence>
<dbReference type="PANTHER" id="PTHR11058">
    <property type="entry name" value="NADH-UBIQUINONE OXIDOREDUCTASE CHAIN 3"/>
    <property type="match status" value="1"/>
</dbReference>
<evidence type="ECO:0000256" key="2">
    <source>
        <dbReference type="ARBA" id="ARBA00008472"/>
    </source>
</evidence>
<evidence type="ECO:0000256" key="1">
    <source>
        <dbReference type="ARBA" id="ARBA00004370"/>
    </source>
</evidence>
<accession>A0ABY4C674</accession>
<dbReference type="RefSeq" id="WP_243536354.1">
    <property type="nucleotide sequence ID" value="NZ_CP093442.1"/>
</dbReference>
<keyword evidence="14" id="KW-1185">Reference proteome</keyword>
<dbReference type="InterPro" id="IPR038430">
    <property type="entry name" value="NDAH_ubi_oxred_su3_sf"/>
</dbReference>
<evidence type="ECO:0000313" key="13">
    <source>
        <dbReference type="EMBL" id="UOF00425.1"/>
    </source>
</evidence>
<evidence type="ECO:0000313" key="14">
    <source>
        <dbReference type="Proteomes" id="UP000830116"/>
    </source>
</evidence>